<dbReference type="RefSeq" id="WP_135944866.1">
    <property type="nucleotide sequence ID" value="NZ_BMEI01000002.1"/>
</dbReference>
<feature type="transmembrane region" description="Helical" evidence="1">
    <location>
        <begin position="344"/>
        <end position="365"/>
    </location>
</feature>
<comment type="caution">
    <text evidence="2">The sequence shown here is derived from an EMBL/GenBank/DDBJ whole genome shotgun (WGS) entry which is preliminary data.</text>
</comment>
<accession>A0A4V3RZ71</accession>
<feature type="transmembrane region" description="Helical" evidence="1">
    <location>
        <begin position="188"/>
        <end position="203"/>
    </location>
</feature>
<feature type="transmembrane region" description="Helical" evidence="1">
    <location>
        <begin position="6"/>
        <end position="23"/>
    </location>
</feature>
<keyword evidence="1" id="KW-0812">Transmembrane</keyword>
<reference evidence="2 3" key="1">
    <citation type="journal article" date="2013" name="Int. J. Syst. Evol. Microbiol.">
        <title>Marinicauda pacifica gen. nov., sp. nov., a prosthecate alphaproteobacterium of the family Hyphomonadaceae isolated from deep seawater.</title>
        <authorList>
            <person name="Zhang X.Y."/>
            <person name="Li G.W."/>
            <person name="Wang C.S."/>
            <person name="Zhang Y.J."/>
            <person name="Xu X.W."/>
            <person name="Li H."/>
            <person name="Liu A."/>
            <person name="Liu C."/>
            <person name="Xie B.B."/>
            <person name="Qin Q.L."/>
            <person name="Xu Z."/>
            <person name="Chen X.L."/>
            <person name="Zhou B.C."/>
            <person name="Zhang Y.Z."/>
        </authorList>
    </citation>
    <scope>NUCLEOTIDE SEQUENCE [LARGE SCALE GENOMIC DNA]</scope>
    <source>
        <strain evidence="2 3">P-1 km-3</strain>
    </source>
</reference>
<feature type="transmembrane region" description="Helical" evidence="1">
    <location>
        <begin position="377"/>
        <end position="393"/>
    </location>
</feature>
<feature type="transmembrane region" description="Helical" evidence="1">
    <location>
        <begin position="30"/>
        <end position="50"/>
    </location>
</feature>
<evidence type="ECO:0000313" key="3">
    <source>
        <dbReference type="Proteomes" id="UP000305451"/>
    </source>
</evidence>
<dbReference type="EMBL" id="SRXV01000002">
    <property type="protein sequence ID" value="TGY93149.1"/>
    <property type="molecule type" value="Genomic_DNA"/>
</dbReference>
<evidence type="ECO:0008006" key="4">
    <source>
        <dbReference type="Google" id="ProtNLM"/>
    </source>
</evidence>
<organism evidence="2 3">
    <name type="scientific">Marinicauda pacifica</name>
    <dbReference type="NCBI Taxonomy" id="1133559"/>
    <lineage>
        <taxon>Bacteria</taxon>
        <taxon>Pseudomonadati</taxon>
        <taxon>Pseudomonadota</taxon>
        <taxon>Alphaproteobacteria</taxon>
        <taxon>Maricaulales</taxon>
        <taxon>Maricaulaceae</taxon>
        <taxon>Marinicauda</taxon>
    </lineage>
</organism>
<feature type="transmembrane region" description="Helical" evidence="1">
    <location>
        <begin position="112"/>
        <end position="133"/>
    </location>
</feature>
<proteinExistence type="predicted"/>
<dbReference type="AlphaFoldDB" id="A0A4V3RZ71"/>
<name>A0A4V3RZ71_9PROT</name>
<sequence length="437" mass="49245">MTYIALLLAILSIFVLLICNKRYGLISPSGMVISLIILNIIGFVLVEFYKIHSDSQIIHSYKFDYSYIPIQMPFIIYYSIALLFFIFISELSRARKQSPARFAFSIPRTKSTFIISFFAISSLLIVAGIHAIITDMSFLKTYNLYLQLRDPRFFNIDNRALQVIHGSVGFLGFISAGALFLSIKLRNIILVTMSIIVFSYFGAFQAASLSRWLALQIGFLVLLLLSDNKTRTNIITIIGLFAAPAAYFGAMNGRDSNDLGIGAFFQGIFSGASSDFFIHTIANIFGGGLVFSEAATRSGTTYPFIFKILSFSPLPSAIDNFQSVRAIHDVRINIFGPFSTYAELYWFDPQWLILFLIITGASLYTSQRAWNISSNKLSTRVLALLSFSMTVYGHLFTHQYPIRSSLRWIIIAGILGCISIYIEHKDQRSKPRPQIFR</sequence>
<feature type="transmembrane region" description="Helical" evidence="1">
    <location>
        <begin position="232"/>
        <end position="250"/>
    </location>
</feature>
<gene>
    <name evidence="2" type="ORF">E5162_08795</name>
</gene>
<evidence type="ECO:0000256" key="1">
    <source>
        <dbReference type="SAM" id="Phobius"/>
    </source>
</evidence>
<keyword evidence="3" id="KW-1185">Reference proteome</keyword>
<evidence type="ECO:0000313" key="2">
    <source>
        <dbReference type="EMBL" id="TGY93149.1"/>
    </source>
</evidence>
<feature type="transmembrane region" description="Helical" evidence="1">
    <location>
        <begin position="160"/>
        <end position="181"/>
    </location>
</feature>
<dbReference type="OrthoDB" id="8482308at2"/>
<keyword evidence="1" id="KW-1133">Transmembrane helix</keyword>
<feature type="transmembrane region" description="Helical" evidence="1">
    <location>
        <begin position="405"/>
        <end position="422"/>
    </location>
</feature>
<protein>
    <recommendedName>
        <fullName evidence="4">Oligosaccharide repeat unit polymerase</fullName>
    </recommendedName>
</protein>
<feature type="transmembrane region" description="Helical" evidence="1">
    <location>
        <begin position="70"/>
        <end position="91"/>
    </location>
</feature>
<keyword evidence="1" id="KW-0472">Membrane</keyword>
<dbReference type="Proteomes" id="UP000305451">
    <property type="component" value="Unassembled WGS sequence"/>
</dbReference>